<sequence>MVQMIRLKSHEEWLKHRERIGGSDAAAIVGMNPYKSNVELWQIKTGQVVPEDISNKPYVKYGTEAEQYLREMFKLDFPEYQVEYVDNNMFFNDKYPFAHASLDGWLTDQDGRRGVWECKTTQIQHPGQKRKWDGRIPDNYYIQILHYLMVTEFDFVVLKAQLKYDFGENVFLHTKHYKIERADVETDIRYLESAERDFWKQVQERKRPALILPEL</sequence>
<dbReference type="InterPro" id="IPR017482">
    <property type="entry name" value="Lambda-type_endonuclease"/>
</dbReference>
<name>A0A8S5P8I9_9CAUD</name>
<protein>
    <submittedName>
        <fullName evidence="2">Exonuclease</fullName>
    </submittedName>
</protein>
<evidence type="ECO:0000313" key="2">
    <source>
        <dbReference type="EMBL" id="DAE02747.1"/>
    </source>
</evidence>
<dbReference type="InterPro" id="IPR051703">
    <property type="entry name" value="NF-kappa-B_Signaling_Reg"/>
</dbReference>
<evidence type="ECO:0000259" key="1">
    <source>
        <dbReference type="Pfam" id="PF09588"/>
    </source>
</evidence>
<dbReference type="EMBL" id="BK015351">
    <property type="protein sequence ID" value="DAE02747.1"/>
    <property type="molecule type" value="Genomic_DNA"/>
</dbReference>
<reference evidence="2" key="1">
    <citation type="journal article" date="2021" name="Proc. Natl. Acad. Sci. U.S.A.">
        <title>A Catalog of Tens of Thousands of Viruses from Human Metagenomes Reveals Hidden Associations with Chronic Diseases.</title>
        <authorList>
            <person name="Tisza M.J."/>
            <person name="Buck C.B."/>
        </authorList>
    </citation>
    <scope>NUCLEOTIDE SEQUENCE</scope>
    <source>
        <strain evidence="2">Ct39g3</strain>
    </source>
</reference>
<keyword evidence="2" id="KW-0269">Exonuclease</keyword>
<accession>A0A8S5P8I9</accession>
<keyword evidence="2" id="KW-0378">Hydrolase</keyword>
<dbReference type="Pfam" id="PF09588">
    <property type="entry name" value="YqaJ"/>
    <property type="match status" value="1"/>
</dbReference>
<dbReference type="GO" id="GO:0004527">
    <property type="term" value="F:exonuclease activity"/>
    <property type="evidence" value="ECO:0007669"/>
    <property type="project" value="UniProtKB-KW"/>
</dbReference>
<dbReference type="InterPro" id="IPR011335">
    <property type="entry name" value="Restrct_endonuc-II-like"/>
</dbReference>
<dbReference type="InterPro" id="IPR011604">
    <property type="entry name" value="PDDEXK-like_dom_sf"/>
</dbReference>
<dbReference type="PANTHER" id="PTHR46609:SF6">
    <property type="entry name" value="EXONUCLEASE, PHAGE-TYPE_RECB, C-TERMINAL DOMAIN-CONTAINING PROTEIN-RELATED"/>
    <property type="match status" value="1"/>
</dbReference>
<dbReference type="SUPFAM" id="SSF52980">
    <property type="entry name" value="Restriction endonuclease-like"/>
    <property type="match status" value="1"/>
</dbReference>
<dbReference type="NCBIfam" id="TIGR03033">
    <property type="entry name" value="phage_rel_nuc"/>
    <property type="match status" value="1"/>
</dbReference>
<keyword evidence="2" id="KW-0540">Nuclease</keyword>
<dbReference type="Gene3D" id="3.90.320.10">
    <property type="match status" value="1"/>
</dbReference>
<organism evidence="2">
    <name type="scientific">Siphoviridae sp. ct39g3</name>
    <dbReference type="NCBI Taxonomy" id="2825320"/>
    <lineage>
        <taxon>Viruses</taxon>
        <taxon>Duplodnaviria</taxon>
        <taxon>Heunggongvirae</taxon>
        <taxon>Uroviricota</taxon>
        <taxon>Caudoviricetes</taxon>
    </lineage>
</organism>
<dbReference type="PANTHER" id="PTHR46609">
    <property type="entry name" value="EXONUCLEASE, PHAGE-TYPE/RECB, C-TERMINAL DOMAIN-CONTAINING PROTEIN"/>
    <property type="match status" value="1"/>
</dbReference>
<proteinExistence type="predicted"/>
<dbReference type="InterPro" id="IPR019080">
    <property type="entry name" value="YqaJ_viral_recombinase"/>
</dbReference>
<feature type="domain" description="YqaJ viral recombinase" evidence="1">
    <location>
        <begin position="12"/>
        <end position="153"/>
    </location>
</feature>